<evidence type="ECO:0000313" key="1">
    <source>
        <dbReference type="EMBL" id="ERZ98454.1"/>
    </source>
</evidence>
<dbReference type="EMBL" id="KI298749">
    <property type="protein sequence ID" value="ERZ98454.1"/>
    <property type="molecule type" value="Genomic_DNA"/>
</dbReference>
<dbReference type="HOGENOM" id="CLU_2147197_0_0_1"/>
<sequence length="112" mass="12488">MPKINTPASTSTTAGNDFFSCFPQDARAEAQKLCIKDGPALKLVDFAKERFSGGFNVERAAVQELLPYDHEEKEGICGHDGLRLILPHVCTERDLLLESRLLHSVYQGNNER</sequence>
<organism evidence="1">
    <name type="scientific">Rhizophagus irregularis (strain DAOM 181602 / DAOM 197198 / MUCL 43194)</name>
    <name type="common">Arbuscular mycorrhizal fungus</name>
    <name type="synonym">Glomus intraradices</name>
    <dbReference type="NCBI Taxonomy" id="747089"/>
    <lineage>
        <taxon>Eukaryota</taxon>
        <taxon>Fungi</taxon>
        <taxon>Fungi incertae sedis</taxon>
        <taxon>Mucoromycota</taxon>
        <taxon>Glomeromycotina</taxon>
        <taxon>Glomeromycetes</taxon>
        <taxon>Glomerales</taxon>
        <taxon>Glomeraceae</taxon>
        <taxon>Rhizophagus</taxon>
    </lineage>
</organism>
<name>U9SRA2_RHIID</name>
<proteinExistence type="predicted"/>
<protein>
    <submittedName>
        <fullName evidence="1">Uncharacterized protein</fullName>
    </submittedName>
</protein>
<accession>U9SRA2</accession>
<dbReference type="AlphaFoldDB" id="U9SRA2"/>
<gene>
    <name evidence="1" type="ORF">GLOINDRAFT_10517</name>
</gene>
<reference evidence="1" key="1">
    <citation type="submission" date="2013-07" db="EMBL/GenBank/DDBJ databases">
        <title>The genome of an arbuscular mycorrhizal fungus provides insights into the evolution of the oldest plant symbiosis.</title>
        <authorList>
            <consortium name="DOE Joint Genome Institute"/>
            <person name="Tisserant E."/>
            <person name="Malbreil M."/>
            <person name="Kuo A."/>
            <person name="Kohler A."/>
            <person name="Symeonidi A."/>
            <person name="Balestrini R."/>
            <person name="Charron P."/>
            <person name="Duensing N."/>
            <person name="Frei-dit-Frey N."/>
            <person name="Gianinazzi-Pearson V."/>
            <person name="Gilbert B."/>
            <person name="Handa Y."/>
            <person name="Hijri M."/>
            <person name="Kaul R."/>
            <person name="Kawaguchi M."/>
            <person name="Krajinski F."/>
            <person name="Lammers P."/>
            <person name="Lapierre D."/>
            <person name="Masclaux F.G."/>
            <person name="Murat C."/>
            <person name="Morin E."/>
            <person name="Ndikumana S."/>
            <person name="Pagni M."/>
            <person name="Petitpierre D."/>
            <person name="Requena N."/>
            <person name="Rosikiewicz P."/>
            <person name="Riley R."/>
            <person name="Saito K."/>
            <person name="San Clemente H."/>
            <person name="Shapiro H."/>
            <person name="van Tuinen D."/>
            <person name="Becard G."/>
            <person name="Bonfante P."/>
            <person name="Paszkowski U."/>
            <person name="Shachar-Hill Y."/>
            <person name="Young J.P."/>
            <person name="Sanders I.R."/>
            <person name="Henrissat B."/>
            <person name="Rensing S.A."/>
            <person name="Grigoriev I.V."/>
            <person name="Corradi N."/>
            <person name="Roux C."/>
            <person name="Martin F."/>
        </authorList>
    </citation>
    <scope>NUCLEOTIDE SEQUENCE</scope>
    <source>
        <strain evidence="1">DAOM 197198</strain>
    </source>
</reference>